<accession>A0AAE0RS44</accession>
<organism evidence="3 4">
    <name type="scientific">Potamilus streckersoni</name>
    <dbReference type="NCBI Taxonomy" id="2493646"/>
    <lineage>
        <taxon>Eukaryota</taxon>
        <taxon>Metazoa</taxon>
        <taxon>Spiralia</taxon>
        <taxon>Lophotrochozoa</taxon>
        <taxon>Mollusca</taxon>
        <taxon>Bivalvia</taxon>
        <taxon>Autobranchia</taxon>
        <taxon>Heteroconchia</taxon>
        <taxon>Palaeoheterodonta</taxon>
        <taxon>Unionida</taxon>
        <taxon>Unionoidea</taxon>
        <taxon>Unionidae</taxon>
        <taxon>Ambleminae</taxon>
        <taxon>Lampsilini</taxon>
        <taxon>Potamilus</taxon>
    </lineage>
</organism>
<dbReference type="InterPro" id="IPR046365">
    <property type="entry name" value="FAM124_dom"/>
</dbReference>
<sequence length="230" mass="26822">MMQITPVLKPDIVSNSSLPALCVMLFLRDDNIYRSERITLCKKYFEKPPWRFHHSETYSDCSTKICPCLPPDFYYTTEKRPLWALRQVHYGKEHIRILLFTKSQTWEHMIRFYKHILTTDAELIRNDFCLFTVHSDIHFDIQFALKRLKDDKNPKILSCTTLHVRIRDIGQVLPGLCKACEPMAGNKWVTTDHDGNTVVLESMGLVDMSSVPVSKPSLSTEMECEDIFYV</sequence>
<name>A0AAE0RS44_9BIVA</name>
<evidence type="ECO:0000259" key="2">
    <source>
        <dbReference type="Pfam" id="PF15067"/>
    </source>
</evidence>
<gene>
    <name evidence="3" type="ORF">CHS0354_002153</name>
</gene>
<protein>
    <recommendedName>
        <fullName evidence="2">FAM124 domain-containing protein</fullName>
    </recommendedName>
</protein>
<evidence type="ECO:0000313" key="4">
    <source>
        <dbReference type="Proteomes" id="UP001195483"/>
    </source>
</evidence>
<feature type="domain" description="FAM124" evidence="2">
    <location>
        <begin position="14"/>
        <end position="201"/>
    </location>
</feature>
<dbReference type="PANTHER" id="PTHR14715">
    <property type="entry name" value="FAM124 DOMAIN-CONTAINING PROTEIN-RELATED"/>
    <property type="match status" value="1"/>
</dbReference>
<reference evidence="3" key="2">
    <citation type="journal article" date="2021" name="Genome Biol. Evol.">
        <title>Developing a high-quality reference genome for a parasitic bivalve with doubly uniparental inheritance (Bivalvia: Unionida).</title>
        <authorList>
            <person name="Smith C.H."/>
        </authorList>
    </citation>
    <scope>NUCLEOTIDE SEQUENCE</scope>
    <source>
        <strain evidence="3">CHS0354</strain>
        <tissue evidence="3">Mantle</tissue>
    </source>
</reference>
<dbReference type="InterPro" id="IPR029380">
    <property type="entry name" value="FAM124"/>
</dbReference>
<reference evidence="3" key="1">
    <citation type="journal article" date="2021" name="Genome Biol. Evol.">
        <title>A High-Quality Reference Genome for a Parasitic Bivalve with Doubly Uniparental Inheritance (Bivalvia: Unionida).</title>
        <authorList>
            <person name="Smith C.H."/>
        </authorList>
    </citation>
    <scope>NUCLEOTIDE SEQUENCE</scope>
    <source>
        <strain evidence="3">CHS0354</strain>
    </source>
</reference>
<dbReference type="EMBL" id="JAEAOA010000192">
    <property type="protein sequence ID" value="KAK3578584.1"/>
    <property type="molecule type" value="Genomic_DNA"/>
</dbReference>
<comment type="caution">
    <text evidence="3">The sequence shown here is derived from an EMBL/GenBank/DDBJ whole genome shotgun (WGS) entry which is preliminary data.</text>
</comment>
<keyword evidence="4" id="KW-1185">Reference proteome</keyword>
<evidence type="ECO:0000256" key="1">
    <source>
        <dbReference type="ARBA" id="ARBA00006440"/>
    </source>
</evidence>
<comment type="similarity">
    <text evidence="1">Belongs to the FAM124 family.</text>
</comment>
<reference evidence="3" key="3">
    <citation type="submission" date="2023-05" db="EMBL/GenBank/DDBJ databases">
        <authorList>
            <person name="Smith C.H."/>
        </authorList>
    </citation>
    <scope>NUCLEOTIDE SEQUENCE</scope>
    <source>
        <strain evidence="3">CHS0354</strain>
        <tissue evidence="3">Mantle</tissue>
    </source>
</reference>
<dbReference type="Proteomes" id="UP001195483">
    <property type="component" value="Unassembled WGS sequence"/>
</dbReference>
<dbReference type="PANTHER" id="PTHR14715:SF6">
    <property type="entry name" value="FAM124 DOMAIN-CONTAINING PROTEIN"/>
    <property type="match status" value="1"/>
</dbReference>
<dbReference type="AlphaFoldDB" id="A0AAE0RS44"/>
<evidence type="ECO:0000313" key="3">
    <source>
        <dbReference type="EMBL" id="KAK3578584.1"/>
    </source>
</evidence>
<proteinExistence type="inferred from homology"/>
<dbReference type="Pfam" id="PF15067">
    <property type="entry name" value="FAM124"/>
    <property type="match status" value="1"/>
</dbReference>